<dbReference type="Proteomes" id="UP000187486">
    <property type="component" value="Unassembled WGS sequence"/>
</dbReference>
<organism evidence="1 2">
    <name type="scientific">Amycolatopsis coloradensis</name>
    <dbReference type="NCBI Taxonomy" id="76021"/>
    <lineage>
        <taxon>Bacteria</taxon>
        <taxon>Bacillati</taxon>
        <taxon>Actinomycetota</taxon>
        <taxon>Actinomycetes</taxon>
        <taxon>Pseudonocardiales</taxon>
        <taxon>Pseudonocardiaceae</taxon>
        <taxon>Amycolatopsis</taxon>
    </lineage>
</organism>
<evidence type="ECO:0000313" key="1">
    <source>
        <dbReference type="EMBL" id="OLZ43603.1"/>
    </source>
</evidence>
<evidence type="ECO:0000313" key="2">
    <source>
        <dbReference type="Proteomes" id="UP000187486"/>
    </source>
</evidence>
<keyword evidence="2" id="KW-1185">Reference proteome</keyword>
<sequence>MQGAEPQFTGHVMPVLVTAECPDDVDVAALGQLVADAVTVASVPMAADVALIPVDPGEQVQVTAYARRTGQPTPGRMISFAVALHVDPGTTSEDVAELTTVAYQAIAAQVDAAHADSIRMAILPLDEERFERAVHKATTFFRTGAS</sequence>
<proteinExistence type="predicted"/>
<dbReference type="EMBL" id="MQUQ01000031">
    <property type="protein sequence ID" value="OLZ43603.1"/>
    <property type="molecule type" value="Genomic_DNA"/>
</dbReference>
<accession>A0A1R0KEL4</accession>
<name>A0A1R0KEL4_9PSEU</name>
<protein>
    <submittedName>
        <fullName evidence="1">Uncharacterized protein</fullName>
    </submittedName>
</protein>
<reference evidence="1 2" key="1">
    <citation type="submission" date="2016-01" db="EMBL/GenBank/DDBJ databases">
        <title>Amycolatopsis coloradensis genome sequencing and assembly.</title>
        <authorList>
            <person name="Mayilraj S."/>
        </authorList>
    </citation>
    <scope>NUCLEOTIDE SEQUENCE [LARGE SCALE GENOMIC DNA]</scope>
    <source>
        <strain evidence="1 2">DSM 44225</strain>
    </source>
</reference>
<dbReference type="AlphaFoldDB" id="A0A1R0KEL4"/>
<comment type="caution">
    <text evidence="1">The sequence shown here is derived from an EMBL/GenBank/DDBJ whole genome shotgun (WGS) entry which is preliminary data.</text>
</comment>
<gene>
    <name evidence="1" type="ORF">BS329_38770</name>
</gene>